<evidence type="ECO:0000256" key="25">
    <source>
        <dbReference type="SAM" id="MobiDB-lite"/>
    </source>
</evidence>
<dbReference type="InterPro" id="IPR000719">
    <property type="entry name" value="Prot_kinase_dom"/>
</dbReference>
<feature type="compositionally biased region" description="Basic and acidic residues" evidence="25">
    <location>
        <begin position="88"/>
        <end position="124"/>
    </location>
</feature>
<dbReference type="SUPFAM" id="SSF56112">
    <property type="entry name" value="Protein kinase-like (PK-like)"/>
    <property type="match status" value="1"/>
</dbReference>
<keyword evidence="4" id="KW-0158">Chromosome</keyword>
<feature type="compositionally biased region" description="Basic and acidic residues" evidence="25">
    <location>
        <begin position="51"/>
        <end position="71"/>
    </location>
</feature>
<dbReference type="FunFam" id="3.30.200.20:FF:000123">
    <property type="entry name" value="serine/threonine-protein kinase PRP4 homolog"/>
    <property type="match status" value="1"/>
</dbReference>
<evidence type="ECO:0000256" key="18">
    <source>
        <dbReference type="ARBA" id="ARBA00023242"/>
    </source>
</evidence>
<evidence type="ECO:0000256" key="13">
    <source>
        <dbReference type="ARBA" id="ARBA00022838"/>
    </source>
</evidence>
<feature type="domain" description="Protein kinase" evidence="26">
    <location>
        <begin position="494"/>
        <end position="810"/>
    </location>
</feature>
<evidence type="ECO:0000256" key="6">
    <source>
        <dbReference type="ARBA" id="ARBA00022527"/>
    </source>
</evidence>
<evidence type="ECO:0000256" key="7">
    <source>
        <dbReference type="ARBA" id="ARBA00022553"/>
    </source>
</evidence>
<dbReference type="Pfam" id="PF00069">
    <property type="entry name" value="Pkinase"/>
    <property type="match status" value="1"/>
</dbReference>
<dbReference type="InterPro" id="IPR008271">
    <property type="entry name" value="Ser/Thr_kinase_AS"/>
</dbReference>
<evidence type="ECO:0000256" key="9">
    <source>
        <dbReference type="ARBA" id="ARBA00022679"/>
    </source>
</evidence>
<keyword evidence="17" id="KW-0508">mRNA splicing</keyword>
<comment type="subcellular location">
    <subcellularLocation>
        <location evidence="2">Chromosome</location>
        <location evidence="2">Centromere</location>
        <location evidence="2">Kinetochore</location>
    </subcellularLocation>
    <subcellularLocation>
        <location evidence="1">Nucleus</location>
    </subcellularLocation>
</comment>
<evidence type="ECO:0000256" key="10">
    <source>
        <dbReference type="ARBA" id="ARBA00022728"/>
    </source>
</evidence>
<dbReference type="GO" id="GO:0005524">
    <property type="term" value="F:ATP binding"/>
    <property type="evidence" value="ECO:0007669"/>
    <property type="project" value="UniProtKB-KW"/>
</dbReference>
<keyword evidence="15" id="KW-0832">Ubl conjugation</keyword>
<evidence type="ECO:0000256" key="2">
    <source>
        <dbReference type="ARBA" id="ARBA00004629"/>
    </source>
</evidence>
<comment type="subunit">
    <text evidence="22">Interacts with CLK1 C-terminus. Associates with the U5 snRNP and NCOR1 deacetylase complexes. Identified in the spliceosome C complex.</text>
</comment>
<comment type="catalytic activity">
    <reaction evidence="24">
        <text>L-seryl-[protein] + ATP = O-phospho-L-seryl-[protein] + ADP + H(+)</text>
        <dbReference type="Rhea" id="RHEA:17989"/>
        <dbReference type="Rhea" id="RHEA-COMP:9863"/>
        <dbReference type="Rhea" id="RHEA-COMP:11604"/>
        <dbReference type="ChEBI" id="CHEBI:15378"/>
        <dbReference type="ChEBI" id="CHEBI:29999"/>
        <dbReference type="ChEBI" id="CHEBI:30616"/>
        <dbReference type="ChEBI" id="CHEBI:83421"/>
        <dbReference type="ChEBI" id="CHEBI:456216"/>
        <dbReference type="EC" id="2.7.11.1"/>
    </reaction>
    <physiologicalReaction direction="left-to-right" evidence="24">
        <dbReference type="Rhea" id="RHEA:17990"/>
    </physiologicalReaction>
</comment>
<sequence>MAQTFFAFLFGIWKWSMPKSKVVSSRRERSRSESRDRGHSSRESKRHRKQSDRENNDRTKADVDLDKKGEQQCESSKTSKTTLSASDTDTKKFARDKVIEQLDDGKDQDKRHSKAKNGETDSKRKENKHNERKRSHSPKEKSPKRHRHSSVQRKMIGKEDLPMSRHHPSRGRRKSRSIRRSYSPVRYSQRDYSSRNRRYQRDERNFVRRRSTNHHLDRRSWRSSRETSRVKRESSAYNKKKEDRNRRKREMKDFEKEKANNKSISEKELYKIKNLKLSLFRTYSETAGDEEDEDIIIAKMRERRKAILQKYQEKSPLSTLKNEEYDEDEKEAPEIEKGKNLSPSTSLFQEEEDDNAPCDHVHANAEKDCADSLEGDAFTSLCKDGSFPVDESEIKLEVCESTSNELLEESFPENTGKESTEGLNQIKVEVENAELVEPQFDMFSVEDMPIPKHVVTIQKDQDMNQKDECYLADNWDDIEGYYRVQIGELLDRRYSVYGYTGQGVFGNVVRARDVTKDNLEVAVKIIRKNDLMHRMGLKELQILKKLNSADPDDKYHCLRLYRHFFHKQHLCLVFESLSLNLREVLKKYGRDVGLHVKAVRSYAHQMLMALRLMRKCEILHCDIKPDNILVNETKLMLKLCDFGSACMIKETEPAPYLVSRFYRAPEIILGMPYDYCIDLWSVGVTIYELYTGKIMFQGNTNNQMLKFMMDIKGKFPKKMIRRGLFYEKHFDQNLDFLYYEIDKLTQREKVTVMNTITPSRDLLNELIGDQCFDEEGYRKVLQLKDLIERMLHLEPGKRINLSDALRHPFIMDSC</sequence>
<dbReference type="GO" id="GO:0004674">
    <property type="term" value="F:protein serine/threonine kinase activity"/>
    <property type="evidence" value="ECO:0007669"/>
    <property type="project" value="UniProtKB-KW"/>
</dbReference>
<organism evidence="27 28">
    <name type="scientific">Trichinella zimbabwensis</name>
    <dbReference type="NCBI Taxonomy" id="268475"/>
    <lineage>
        <taxon>Eukaryota</taxon>
        <taxon>Metazoa</taxon>
        <taxon>Ecdysozoa</taxon>
        <taxon>Nematoda</taxon>
        <taxon>Enoplea</taxon>
        <taxon>Dorylaimia</taxon>
        <taxon>Trichinellida</taxon>
        <taxon>Trichinellidae</taxon>
        <taxon>Trichinella</taxon>
    </lineage>
</organism>
<dbReference type="FunFam" id="1.10.510.10:FF:000078">
    <property type="entry name" value="Serine/threonine-protein kinase PRP4 homolog"/>
    <property type="match status" value="1"/>
</dbReference>
<keyword evidence="6" id="KW-0723">Serine/threonine-protein kinase</keyword>
<evidence type="ECO:0000256" key="20">
    <source>
        <dbReference type="ARBA" id="ARBA00023637"/>
    </source>
</evidence>
<keyword evidence="11" id="KW-0547">Nucleotide-binding</keyword>
<keyword evidence="18" id="KW-0539">Nucleus</keyword>
<evidence type="ECO:0000259" key="26">
    <source>
        <dbReference type="PROSITE" id="PS50011"/>
    </source>
</evidence>
<keyword evidence="16" id="KW-0007">Acetylation</keyword>
<evidence type="ECO:0000256" key="8">
    <source>
        <dbReference type="ARBA" id="ARBA00022664"/>
    </source>
</evidence>
<keyword evidence="5" id="KW-1017">Isopeptide bond</keyword>
<dbReference type="PANTHER" id="PTHR24058:SF103">
    <property type="entry name" value="SERINE_THREONINE-PROTEIN KINASE PRP4 HOMOLOG"/>
    <property type="match status" value="1"/>
</dbReference>
<dbReference type="GO" id="GO:0000776">
    <property type="term" value="C:kinetochore"/>
    <property type="evidence" value="ECO:0007669"/>
    <property type="project" value="UniProtKB-KW"/>
</dbReference>
<keyword evidence="13" id="KW-0995">Kinetochore</keyword>
<evidence type="ECO:0000256" key="11">
    <source>
        <dbReference type="ARBA" id="ARBA00022741"/>
    </source>
</evidence>
<dbReference type="GO" id="GO:0045292">
    <property type="term" value="P:mRNA cis splicing, via spliceosome"/>
    <property type="evidence" value="ECO:0007669"/>
    <property type="project" value="InterPro"/>
</dbReference>
<dbReference type="OrthoDB" id="3967at2759"/>
<name>A0A0V1H999_9BILA</name>
<evidence type="ECO:0000256" key="22">
    <source>
        <dbReference type="ARBA" id="ARBA00046964"/>
    </source>
</evidence>
<proteinExistence type="inferred from homology"/>
<protein>
    <recommendedName>
        <fullName evidence="20">Serine/threonine-protein kinase PRP4 homolog</fullName>
        <ecNumber evidence="3">2.7.11.1</ecNumber>
    </recommendedName>
    <alternativeName>
        <fullName evidence="21">PRP4 pre-mRNA-processing factor 4 homolog</fullName>
    </alternativeName>
</protein>
<evidence type="ECO:0000313" key="28">
    <source>
        <dbReference type="Proteomes" id="UP000055024"/>
    </source>
</evidence>
<keyword evidence="12 27" id="KW-0418">Kinase</keyword>
<evidence type="ECO:0000256" key="19">
    <source>
        <dbReference type="ARBA" id="ARBA00023596"/>
    </source>
</evidence>
<keyword evidence="7" id="KW-0597">Phosphoprotein</keyword>
<comment type="caution">
    <text evidence="27">The sequence shown here is derived from an EMBL/GenBank/DDBJ whole genome shotgun (WGS) entry which is preliminary data.</text>
</comment>
<evidence type="ECO:0000256" key="15">
    <source>
        <dbReference type="ARBA" id="ARBA00022843"/>
    </source>
</evidence>
<evidence type="ECO:0000256" key="5">
    <source>
        <dbReference type="ARBA" id="ARBA00022499"/>
    </source>
</evidence>
<dbReference type="InterPro" id="IPR050494">
    <property type="entry name" value="Ser_Thr_dual-spec_kinase"/>
</dbReference>
<evidence type="ECO:0000256" key="4">
    <source>
        <dbReference type="ARBA" id="ARBA00022454"/>
    </source>
</evidence>
<feature type="compositionally biased region" description="Basic and acidic residues" evidence="25">
    <location>
        <begin position="188"/>
        <end position="206"/>
    </location>
</feature>
<evidence type="ECO:0000256" key="16">
    <source>
        <dbReference type="ARBA" id="ARBA00022990"/>
    </source>
</evidence>
<dbReference type="PROSITE" id="PS50011">
    <property type="entry name" value="PROTEIN_KINASE_DOM"/>
    <property type="match status" value="1"/>
</dbReference>
<dbReference type="InterPro" id="IPR011009">
    <property type="entry name" value="Kinase-like_dom_sf"/>
</dbReference>
<evidence type="ECO:0000256" key="23">
    <source>
        <dbReference type="ARBA" id="ARBA00048659"/>
    </source>
</evidence>
<dbReference type="PROSITE" id="PS00108">
    <property type="entry name" value="PROTEIN_KINASE_ST"/>
    <property type="match status" value="1"/>
</dbReference>
<keyword evidence="8" id="KW-0507">mRNA processing</keyword>
<dbReference type="InterPro" id="IPR044092">
    <property type="entry name" value="STKc_PRP4"/>
</dbReference>
<feature type="compositionally biased region" description="Basic residues" evidence="25">
    <location>
        <begin position="125"/>
        <end position="151"/>
    </location>
</feature>
<keyword evidence="10" id="KW-0747">Spliceosome</keyword>
<comment type="catalytic activity">
    <reaction evidence="23">
        <text>L-threonyl-[protein] + ATP = O-phospho-L-threonyl-[protein] + ADP + H(+)</text>
        <dbReference type="Rhea" id="RHEA:46608"/>
        <dbReference type="Rhea" id="RHEA-COMP:11060"/>
        <dbReference type="Rhea" id="RHEA-COMP:11605"/>
        <dbReference type="ChEBI" id="CHEBI:15378"/>
        <dbReference type="ChEBI" id="CHEBI:30013"/>
        <dbReference type="ChEBI" id="CHEBI:30616"/>
        <dbReference type="ChEBI" id="CHEBI:61977"/>
        <dbReference type="ChEBI" id="CHEBI:456216"/>
        <dbReference type="EC" id="2.7.11.1"/>
    </reaction>
    <physiologicalReaction direction="left-to-right" evidence="23">
        <dbReference type="Rhea" id="RHEA:46609"/>
    </physiologicalReaction>
</comment>
<dbReference type="Gene3D" id="1.10.510.10">
    <property type="entry name" value="Transferase(Phosphotransferase) domain 1"/>
    <property type="match status" value="1"/>
</dbReference>
<dbReference type="GO" id="GO:0005681">
    <property type="term" value="C:spliceosomal complex"/>
    <property type="evidence" value="ECO:0007669"/>
    <property type="project" value="UniProtKB-KW"/>
</dbReference>
<feature type="region of interest" description="Disordered" evidence="25">
    <location>
        <begin position="19"/>
        <end position="261"/>
    </location>
</feature>
<evidence type="ECO:0000256" key="1">
    <source>
        <dbReference type="ARBA" id="ARBA00004123"/>
    </source>
</evidence>
<evidence type="ECO:0000256" key="24">
    <source>
        <dbReference type="ARBA" id="ARBA00048977"/>
    </source>
</evidence>
<evidence type="ECO:0000256" key="12">
    <source>
        <dbReference type="ARBA" id="ARBA00022777"/>
    </source>
</evidence>
<comment type="similarity">
    <text evidence="19">Belongs to the protein kinase superfamily. CMGC Ser/Thr protein kinase family.</text>
</comment>
<dbReference type="CDD" id="cd14135">
    <property type="entry name" value="STKc_PRP4"/>
    <property type="match status" value="1"/>
</dbReference>
<reference evidence="27 28" key="1">
    <citation type="submission" date="2015-01" db="EMBL/GenBank/DDBJ databases">
        <title>Evolution of Trichinella species and genotypes.</title>
        <authorList>
            <person name="Korhonen P.K."/>
            <person name="Edoardo P."/>
            <person name="Giuseppe L.R."/>
            <person name="Gasser R.B."/>
        </authorList>
    </citation>
    <scope>NUCLEOTIDE SEQUENCE [LARGE SCALE GENOMIC DNA]</scope>
    <source>
        <strain evidence="27">ISS1029</strain>
    </source>
</reference>
<dbReference type="STRING" id="268475.A0A0V1H999"/>
<keyword evidence="14" id="KW-0067">ATP-binding</keyword>
<evidence type="ECO:0000256" key="14">
    <source>
        <dbReference type="ARBA" id="ARBA00022840"/>
    </source>
</evidence>
<feature type="compositionally biased region" description="Basic residues" evidence="25">
    <location>
        <begin position="164"/>
        <end position="179"/>
    </location>
</feature>
<gene>
    <name evidence="27" type="primary">PRPF4B</name>
    <name evidence="27" type="ORF">T11_4392</name>
</gene>
<evidence type="ECO:0000256" key="17">
    <source>
        <dbReference type="ARBA" id="ARBA00023187"/>
    </source>
</evidence>
<dbReference type="AlphaFoldDB" id="A0A0V1H999"/>
<evidence type="ECO:0000313" key="27">
    <source>
        <dbReference type="EMBL" id="KRZ06950.1"/>
    </source>
</evidence>
<dbReference type="EMBL" id="JYDP01000110">
    <property type="protein sequence ID" value="KRZ06950.1"/>
    <property type="molecule type" value="Genomic_DNA"/>
</dbReference>
<dbReference type="EC" id="2.7.11.1" evidence="3"/>
<feature type="compositionally biased region" description="Low complexity" evidence="25">
    <location>
        <begin position="75"/>
        <end position="87"/>
    </location>
</feature>
<dbReference type="Proteomes" id="UP000055024">
    <property type="component" value="Unassembled WGS sequence"/>
</dbReference>
<feature type="compositionally biased region" description="Basic and acidic residues" evidence="25">
    <location>
        <begin position="25"/>
        <end position="43"/>
    </location>
</feature>
<feature type="region of interest" description="Disordered" evidence="25">
    <location>
        <begin position="318"/>
        <end position="352"/>
    </location>
</feature>
<dbReference type="SMART" id="SM00220">
    <property type="entry name" value="S_TKc"/>
    <property type="match status" value="1"/>
</dbReference>
<dbReference type="Gene3D" id="3.30.200.20">
    <property type="entry name" value="Phosphorylase Kinase, domain 1"/>
    <property type="match status" value="1"/>
</dbReference>
<evidence type="ECO:0000256" key="3">
    <source>
        <dbReference type="ARBA" id="ARBA00012513"/>
    </source>
</evidence>
<dbReference type="PANTHER" id="PTHR24058">
    <property type="entry name" value="DUAL SPECIFICITY PROTEIN KINASE"/>
    <property type="match status" value="1"/>
</dbReference>
<keyword evidence="9" id="KW-0808">Transferase</keyword>
<keyword evidence="28" id="KW-1185">Reference proteome</keyword>
<evidence type="ECO:0000256" key="21">
    <source>
        <dbReference type="ARBA" id="ARBA00031858"/>
    </source>
</evidence>
<feature type="compositionally biased region" description="Basic and acidic residues" evidence="25">
    <location>
        <begin position="214"/>
        <end position="261"/>
    </location>
</feature>
<accession>A0A0V1H999</accession>